<keyword evidence="5 8" id="KW-0811">Translocation</keyword>
<evidence type="ECO:0000256" key="8">
    <source>
        <dbReference type="RuleBase" id="RU367043"/>
    </source>
</evidence>
<name>A0A3M6U980_POCDA</name>
<keyword evidence="8" id="KW-0143">Chaperone</keyword>
<evidence type="ECO:0000259" key="9">
    <source>
        <dbReference type="Pfam" id="PF02953"/>
    </source>
</evidence>
<keyword evidence="2" id="KW-0479">Metal-binding</keyword>
<dbReference type="InterPro" id="IPR004217">
    <property type="entry name" value="Tim10-like"/>
</dbReference>
<dbReference type="EMBL" id="RCHS01002011">
    <property type="protein sequence ID" value="RMX50099.1"/>
    <property type="molecule type" value="Genomic_DNA"/>
</dbReference>
<dbReference type="GO" id="GO:0015031">
    <property type="term" value="P:protein transport"/>
    <property type="evidence" value="ECO:0007669"/>
    <property type="project" value="UniProtKB-KW"/>
</dbReference>
<comment type="caution">
    <text evidence="10">The sequence shown here is derived from an EMBL/GenBank/DDBJ whole genome shotgun (WGS) entry which is preliminary data.</text>
</comment>
<comment type="subunit">
    <text evidence="8">Heterohexamer.</text>
</comment>
<keyword evidence="6 8" id="KW-0496">Mitochondrion</keyword>
<evidence type="ECO:0000256" key="2">
    <source>
        <dbReference type="ARBA" id="ARBA00022723"/>
    </source>
</evidence>
<dbReference type="GO" id="GO:0046872">
    <property type="term" value="F:metal ion binding"/>
    <property type="evidence" value="ECO:0007669"/>
    <property type="project" value="UniProtKB-KW"/>
</dbReference>
<dbReference type="InterPro" id="IPR050673">
    <property type="entry name" value="Mito_inner_translocase_sub"/>
</dbReference>
<dbReference type="GO" id="GO:0005743">
    <property type="term" value="C:mitochondrial inner membrane"/>
    <property type="evidence" value="ECO:0007669"/>
    <property type="project" value="UniProtKB-SubCell"/>
</dbReference>
<dbReference type="InterPro" id="IPR035427">
    <property type="entry name" value="Tim10-like_dom_sf"/>
</dbReference>
<keyword evidence="8" id="KW-0472">Membrane</keyword>
<dbReference type="OMA" id="QDFLRMY"/>
<evidence type="ECO:0000313" key="10">
    <source>
        <dbReference type="EMBL" id="RMX50099.1"/>
    </source>
</evidence>
<feature type="domain" description="Tim10-like" evidence="9">
    <location>
        <begin position="10"/>
        <end position="73"/>
    </location>
</feature>
<dbReference type="PANTHER" id="PTHR13172">
    <property type="entry name" value="MITOCHONDRIAL IMPORT INNER MEMBRANE TRANSLOCASE SUBUNIT TIM9B"/>
    <property type="match status" value="1"/>
</dbReference>
<keyword evidence="11" id="KW-1185">Reference proteome</keyword>
<evidence type="ECO:0000256" key="1">
    <source>
        <dbReference type="ARBA" id="ARBA00022448"/>
    </source>
</evidence>
<accession>A0A3M6U980</accession>
<keyword evidence="4 8" id="KW-0653">Protein transport</keyword>
<evidence type="ECO:0000256" key="5">
    <source>
        <dbReference type="ARBA" id="ARBA00023010"/>
    </source>
</evidence>
<dbReference type="Gene3D" id="1.10.287.810">
    <property type="entry name" value="Mitochondrial import inner membrane translocase subunit tim13 like domains"/>
    <property type="match status" value="1"/>
</dbReference>
<dbReference type="Proteomes" id="UP000275408">
    <property type="component" value="Unassembled WGS sequence"/>
</dbReference>
<dbReference type="AlphaFoldDB" id="A0A3M6U980"/>
<keyword evidence="1 8" id="KW-0813">Transport</keyword>
<dbReference type="STRING" id="46731.A0A3M6U980"/>
<comment type="domain">
    <text evidence="8">The twin CX3C motif contains 4 conserved Cys residues that form 2 disulfide bonds in the mitochondrial intermembrane space.</text>
</comment>
<evidence type="ECO:0000256" key="4">
    <source>
        <dbReference type="ARBA" id="ARBA00022927"/>
    </source>
</evidence>
<gene>
    <name evidence="10" type="ORF">pdam_00002829</name>
</gene>
<evidence type="ECO:0000256" key="7">
    <source>
        <dbReference type="ARBA" id="ARBA00023157"/>
    </source>
</evidence>
<keyword evidence="8" id="KW-0999">Mitochondrion inner membrane</keyword>
<keyword evidence="3" id="KW-0862">Zinc</keyword>
<evidence type="ECO:0000256" key="3">
    <source>
        <dbReference type="ARBA" id="ARBA00022833"/>
    </source>
</evidence>
<comment type="similarity">
    <text evidence="8">Belongs to the small Tim family.</text>
</comment>
<dbReference type="OrthoDB" id="1551503at2759"/>
<evidence type="ECO:0000313" key="11">
    <source>
        <dbReference type="Proteomes" id="UP000275408"/>
    </source>
</evidence>
<evidence type="ECO:0000256" key="6">
    <source>
        <dbReference type="ARBA" id="ARBA00023128"/>
    </source>
</evidence>
<protein>
    <recommendedName>
        <fullName evidence="8">Mitochondrial import inner membrane translocase subunit</fullName>
    </recommendedName>
</protein>
<comment type="function">
    <text evidence="8">Mitochondrial intermembrane chaperone that participates in the import and insertion of some multi-pass transmembrane proteins into the mitochondrial inner membrane. Also required for the transfer of beta-barrel precursors from the TOM complex to the sorting and assembly machinery (SAM complex) of the outer membrane. Acts as a chaperone-like protein that protects the hydrophobic precursors from aggregation and guide them through the mitochondrial intermembrane space.</text>
</comment>
<organism evidence="10 11">
    <name type="scientific">Pocillopora damicornis</name>
    <name type="common">Cauliflower coral</name>
    <name type="synonym">Millepora damicornis</name>
    <dbReference type="NCBI Taxonomy" id="46731"/>
    <lineage>
        <taxon>Eukaryota</taxon>
        <taxon>Metazoa</taxon>
        <taxon>Cnidaria</taxon>
        <taxon>Anthozoa</taxon>
        <taxon>Hexacorallia</taxon>
        <taxon>Scleractinia</taxon>
        <taxon>Astrocoeniina</taxon>
        <taxon>Pocilloporidae</taxon>
        <taxon>Pocillopora</taxon>
    </lineage>
</organism>
<sequence length="90" mass="10349">MQSGPTPGQQQAMEVKQFQNFLQYYNKLTELCFTDCIHDFTNRKISTNENNCAIHCSEKFLKVMQRIGVRIQEVQVMQNEGILGAPDPPK</sequence>
<comment type="subcellular location">
    <subcellularLocation>
        <location evidence="8">Mitochondrion inner membrane</location>
        <topology evidence="8">Peripheral membrane protein</topology>
        <orientation evidence="8">Intermembrane side</orientation>
    </subcellularLocation>
</comment>
<dbReference type="Pfam" id="PF02953">
    <property type="entry name" value="zf-Tim10_DDP"/>
    <property type="match status" value="1"/>
</dbReference>
<keyword evidence="7 8" id="KW-1015">Disulfide bond</keyword>
<dbReference type="SUPFAM" id="SSF144122">
    <property type="entry name" value="Tim10-like"/>
    <property type="match status" value="1"/>
</dbReference>
<proteinExistence type="inferred from homology"/>
<reference evidence="10 11" key="1">
    <citation type="journal article" date="2018" name="Sci. Rep.">
        <title>Comparative analysis of the Pocillopora damicornis genome highlights role of immune system in coral evolution.</title>
        <authorList>
            <person name="Cunning R."/>
            <person name="Bay R.A."/>
            <person name="Gillette P."/>
            <person name="Baker A.C."/>
            <person name="Traylor-Knowles N."/>
        </authorList>
    </citation>
    <scope>NUCLEOTIDE SEQUENCE [LARGE SCALE GENOMIC DNA]</scope>
    <source>
        <strain evidence="10">RSMAS</strain>
        <tissue evidence="10">Whole animal</tissue>
    </source>
</reference>